<dbReference type="InterPro" id="IPR026634">
    <property type="entry name" value="TPST-like"/>
</dbReference>
<proteinExistence type="inferred from homology"/>
<reference evidence="5" key="1">
    <citation type="submission" date="2014-11" db="EMBL/GenBank/DDBJ databases">
        <authorList>
            <person name="Otto D Thomas"/>
            <person name="Naeem Raeece"/>
        </authorList>
    </citation>
    <scope>NUCLEOTIDE SEQUENCE</scope>
</reference>
<dbReference type="EMBL" id="CDMZ01001634">
    <property type="protein sequence ID" value="CEM35443.1"/>
    <property type="molecule type" value="Genomic_DNA"/>
</dbReference>
<gene>
    <name evidence="5" type="ORF">Cvel_23726</name>
</gene>
<dbReference type="EC" id="2.8.2.20" evidence="2"/>
<evidence type="ECO:0000256" key="1">
    <source>
        <dbReference type="ARBA" id="ARBA00009988"/>
    </source>
</evidence>
<organism evidence="5">
    <name type="scientific">Chromera velia CCMP2878</name>
    <dbReference type="NCBI Taxonomy" id="1169474"/>
    <lineage>
        <taxon>Eukaryota</taxon>
        <taxon>Sar</taxon>
        <taxon>Alveolata</taxon>
        <taxon>Colpodellida</taxon>
        <taxon>Chromeraceae</taxon>
        <taxon>Chromera</taxon>
    </lineage>
</organism>
<dbReference type="PANTHER" id="PTHR12788:SF10">
    <property type="entry name" value="PROTEIN-TYROSINE SULFOTRANSFERASE"/>
    <property type="match status" value="1"/>
</dbReference>
<protein>
    <recommendedName>
        <fullName evidence="2">protein-tyrosine sulfotransferase</fullName>
        <ecNumber evidence="2">2.8.2.20</ecNumber>
    </recommendedName>
</protein>
<dbReference type="GO" id="GO:0005794">
    <property type="term" value="C:Golgi apparatus"/>
    <property type="evidence" value="ECO:0007669"/>
    <property type="project" value="UniProtKB-ARBA"/>
</dbReference>
<comment type="similarity">
    <text evidence="1">Belongs to the protein sulfotransferase family.</text>
</comment>
<dbReference type="GO" id="GO:0008476">
    <property type="term" value="F:protein-tyrosine sulfotransferase activity"/>
    <property type="evidence" value="ECO:0007669"/>
    <property type="project" value="UniProtKB-EC"/>
</dbReference>
<dbReference type="PANTHER" id="PTHR12788">
    <property type="entry name" value="PROTEIN-TYROSINE SULFOTRANSFERASE 2"/>
    <property type="match status" value="1"/>
</dbReference>
<comment type="catalytic activity">
    <reaction evidence="4">
        <text>L-tyrosyl-[protein] + 3'-phosphoadenylyl sulfate = O-sulfo-L-tyrosine-[protein] + adenosine 3',5'-bisphosphate + H(+)</text>
        <dbReference type="Rhea" id="RHEA:16801"/>
        <dbReference type="Rhea" id="RHEA-COMP:10136"/>
        <dbReference type="Rhea" id="RHEA-COMP:11688"/>
        <dbReference type="ChEBI" id="CHEBI:15378"/>
        <dbReference type="ChEBI" id="CHEBI:46858"/>
        <dbReference type="ChEBI" id="CHEBI:58339"/>
        <dbReference type="ChEBI" id="CHEBI:58343"/>
        <dbReference type="ChEBI" id="CHEBI:65286"/>
        <dbReference type="EC" id="2.8.2.20"/>
    </reaction>
</comment>
<dbReference type="Gene3D" id="3.40.50.300">
    <property type="entry name" value="P-loop containing nucleotide triphosphate hydrolases"/>
    <property type="match status" value="1"/>
</dbReference>
<accession>A0A0G4GWV3</accession>
<dbReference type="InterPro" id="IPR027417">
    <property type="entry name" value="P-loop_NTPase"/>
</dbReference>
<dbReference type="Pfam" id="PF13469">
    <property type="entry name" value="Sulfotransfer_3"/>
    <property type="match status" value="1"/>
</dbReference>
<dbReference type="SUPFAM" id="SSF52540">
    <property type="entry name" value="P-loop containing nucleoside triphosphate hydrolases"/>
    <property type="match status" value="1"/>
</dbReference>
<dbReference type="VEuPathDB" id="CryptoDB:Cvel_23726"/>
<evidence type="ECO:0000313" key="5">
    <source>
        <dbReference type="EMBL" id="CEM35443.1"/>
    </source>
</evidence>
<evidence type="ECO:0000256" key="2">
    <source>
        <dbReference type="ARBA" id="ARBA00013262"/>
    </source>
</evidence>
<sequence length="363" mass="41844">MSGSDFTRVLVGPLRRCGSHGLRLRLAKSPKVFSPYPLHITDILHRVPHYGDLSCDLNLFRLTHDVITLQNFAPVRWKCSFDPVCIFDELVEMHPKEKERSVHHIVWKLLEKGAEAQSATVLIDKSCETLWRAPELLRLYPDLKYVVLVRDPRAQVPSMSRSIILNFDHYLNALLWRRAYTEGRRLLETYPDRTILVRYEDCMADMPRQLQRLCAFLGIPFDASFAELRGDPDVADFAKRSQLWETNTRAPDASINKQRRQSLSARETEMVEAVAGGADLMEFYGYSREHKRTSELGALPEEQLASALSVSPSECSERSRKAEQAAWETLRKEKPQEWYLRTQRLRLIHSDSALPLQVPPDET</sequence>
<dbReference type="AlphaFoldDB" id="A0A0G4GWV3"/>
<name>A0A0G4GWV3_9ALVE</name>
<keyword evidence="3" id="KW-0808">Transferase</keyword>
<evidence type="ECO:0000256" key="4">
    <source>
        <dbReference type="ARBA" id="ARBA00048460"/>
    </source>
</evidence>
<evidence type="ECO:0000256" key="3">
    <source>
        <dbReference type="ARBA" id="ARBA00022679"/>
    </source>
</evidence>